<dbReference type="PANTHER" id="PTHR47506:SF1">
    <property type="entry name" value="HTH-TYPE TRANSCRIPTIONAL REGULATOR YJDC"/>
    <property type="match status" value="1"/>
</dbReference>
<feature type="domain" description="HTH tetR-type" evidence="5">
    <location>
        <begin position="10"/>
        <end position="70"/>
    </location>
</feature>
<name>A0A7Y9LG07_9ACTN</name>
<evidence type="ECO:0000256" key="3">
    <source>
        <dbReference type="ARBA" id="ARBA00023163"/>
    </source>
</evidence>
<organism evidence="6 7">
    <name type="scientific">Microlunatus parietis</name>
    <dbReference type="NCBI Taxonomy" id="682979"/>
    <lineage>
        <taxon>Bacteria</taxon>
        <taxon>Bacillati</taxon>
        <taxon>Actinomycetota</taxon>
        <taxon>Actinomycetes</taxon>
        <taxon>Propionibacteriales</taxon>
        <taxon>Propionibacteriaceae</taxon>
        <taxon>Microlunatus</taxon>
    </lineage>
</organism>
<dbReference type="Gene3D" id="1.10.10.60">
    <property type="entry name" value="Homeodomain-like"/>
    <property type="match status" value="1"/>
</dbReference>
<evidence type="ECO:0000313" key="6">
    <source>
        <dbReference type="EMBL" id="NYE75388.1"/>
    </source>
</evidence>
<feature type="DNA-binding region" description="H-T-H motif" evidence="4">
    <location>
        <begin position="33"/>
        <end position="52"/>
    </location>
</feature>
<dbReference type="Pfam" id="PF16925">
    <property type="entry name" value="TetR_C_13"/>
    <property type="match status" value="1"/>
</dbReference>
<evidence type="ECO:0000256" key="2">
    <source>
        <dbReference type="ARBA" id="ARBA00023125"/>
    </source>
</evidence>
<proteinExistence type="predicted"/>
<dbReference type="Pfam" id="PF00440">
    <property type="entry name" value="TetR_N"/>
    <property type="match status" value="1"/>
</dbReference>
<comment type="caution">
    <text evidence="6">The sequence shown here is derived from an EMBL/GenBank/DDBJ whole genome shotgun (WGS) entry which is preliminary data.</text>
</comment>
<dbReference type="InterPro" id="IPR009057">
    <property type="entry name" value="Homeodomain-like_sf"/>
</dbReference>
<evidence type="ECO:0000259" key="5">
    <source>
        <dbReference type="PROSITE" id="PS50977"/>
    </source>
</evidence>
<dbReference type="PROSITE" id="PS50977">
    <property type="entry name" value="HTH_TETR_2"/>
    <property type="match status" value="1"/>
</dbReference>
<evidence type="ECO:0000256" key="1">
    <source>
        <dbReference type="ARBA" id="ARBA00023015"/>
    </source>
</evidence>
<dbReference type="RefSeq" id="WP_179757901.1">
    <property type="nucleotide sequence ID" value="NZ_JACCBU010000001.1"/>
</dbReference>
<dbReference type="Proteomes" id="UP000569914">
    <property type="component" value="Unassembled WGS sequence"/>
</dbReference>
<keyword evidence="2 4" id="KW-0238">DNA-binding</keyword>
<keyword evidence="7" id="KW-1185">Reference proteome</keyword>
<keyword evidence="3" id="KW-0804">Transcription</keyword>
<dbReference type="PANTHER" id="PTHR47506">
    <property type="entry name" value="TRANSCRIPTIONAL REGULATORY PROTEIN"/>
    <property type="match status" value="1"/>
</dbReference>
<evidence type="ECO:0000313" key="7">
    <source>
        <dbReference type="Proteomes" id="UP000569914"/>
    </source>
</evidence>
<protein>
    <submittedName>
        <fullName evidence="6">AcrR family transcriptional regulator</fullName>
    </submittedName>
</protein>
<sequence length="198" mass="20934">MAGVSGQGRRFDLTSAVEAATQVFWEWGYEGASLATLTTAMGIRPPSLYAAFGSKESLFFTVVDHYNATHGRFLAEAVAAELGGTRLADRVLNEAATHYASTGHPGGCLVISAAVTVTPGHRHVADRLAGLRNQNLATFESAFRRDIDSGELPPHAEPARLARFVAATLQGMSQQARDGAQVEDLRAVAALALTAIRG</sequence>
<keyword evidence="1" id="KW-0805">Transcription regulation</keyword>
<reference evidence="6 7" key="1">
    <citation type="submission" date="2020-07" db="EMBL/GenBank/DDBJ databases">
        <title>Sequencing the genomes of 1000 actinobacteria strains.</title>
        <authorList>
            <person name="Klenk H.-P."/>
        </authorList>
    </citation>
    <scope>NUCLEOTIDE SEQUENCE [LARGE SCALE GENOMIC DNA]</scope>
    <source>
        <strain evidence="6 7">DSM 22083</strain>
    </source>
</reference>
<gene>
    <name evidence="6" type="ORF">BKA15_006717</name>
</gene>
<evidence type="ECO:0000256" key="4">
    <source>
        <dbReference type="PROSITE-ProRule" id="PRU00335"/>
    </source>
</evidence>
<dbReference type="AlphaFoldDB" id="A0A7Y9LG07"/>
<dbReference type="SUPFAM" id="SSF46689">
    <property type="entry name" value="Homeodomain-like"/>
    <property type="match status" value="1"/>
</dbReference>
<dbReference type="InterPro" id="IPR001647">
    <property type="entry name" value="HTH_TetR"/>
</dbReference>
<dbReference type="InterPro" id="IPR036271">
    <property type="entry name" value="Tet_transcr_reg_TetR-rel_C_sf"/>
</dbReference>
<dbReference type="InterPro" id="IPR011075">
    <property type="entry name" value="TetR_C"/>
</dbReference>
<dbReference type="EMBL" id="JACCBU010000001">
    <property type="protein sequence ID" value="NYE75388.1"/>
    <property type="molecule type" value="Genomic_DNA"/>
</dbReference>
<dbReference type="SUPFAM" id="SSF48498">
    <property type="entry name" value="Tetracyclin repressor-like, C-terminal domain"/>
    <property type="match status" value="1"/>
</dbReference>
<dbReference type="Gene3D" id="1.10.357.10">
    <property type="entry name" value="Tetracycline Repressor, domain 2"/>
    <property type="match status" value="1"/>
</dbReference>
<accession>A0A7Y9LG07</accession>
<dbReference type="GO" id="GO:0003677">
    <property type="term" value="F:DNA binding"/>
    <property type="evidence" value="ECO:0007669"/>
    <property type="project" value="UniProtKB-UniRule"/>
</dbReference>